<dbReference type="PANTHER" id="PTHR43806">
    <property type="entry name" value="PEPTIDASE S8"/>
    <property type="match status" value="1"/>
</dbReference>
<evidence type="ECO:0000313" key="8">
    <source>
        <dbReference type="EMBL" id="KJJ85357.1"/>
    </source>
</evidence>
<sequence>MKKDIDTDEIISWDEYYDSALISRRVDADGNVTEYENEDFDAGSGVIGYGRTSLYYDADNTEYKTYDWETSETRVTVDVYDGVYTTALYNVVQSGVYTTDRTETNVYDHDGENLDLNTGTNGWVLRERTVYGADGVTMNEKYTYHSSGKLETKELVIESAEGEFNGKHVKYYYNDEDAGLGFGRINRIDNETDSWYYTYTYRTPLDPLDNNLTLFEKRDLDDDSLISSIAQTYYGDTGLLHEKTFSDEDEDGNLYYERENSDFYGNGQYGRIIRVQRASDNQVTKTISFQDASASPKKIEHYTALDESVWQDTIWYYASGRTKKTLASDGTAVIYFDVDGSKRQYQWDASNYITYWTSVTNYTAGRARYTQTSSSAIELYEYYSSGNLHYKDSYTYVGGKWTWVSGVWYQNSPGVYGGTGGSPTAPLTLTVGVKPTKADTAGMYLLDEVDYNNANEIDDPIQRFYSNIDEWKQTATGKGVTIALLDTGINGEFVHGGVLDGYNFAGNDSFEENGQNSDYTDTVGHGTNLAGVIKGTNDSSGIASLSDLLAVKIFDNDKETNSHVVAEAIKYSVDMGAKILAMPFTLFPVTEELNYAIDYAHSKGAILIASAGNDGAEISENSLAANDKVITVGSVNLDGTIAKWSNYGSEIDLYAPWDIFKSGSNETGTSYSAAFIAGITALAMEENPDMTFGDVLNTLKNITIGLGDEETSWDFCGNLIEGEELTPFESKEDVIPGVNMDEVLSGLDTARANVEQFNNGGQKELSDNSLKKQENSGLLN</sequence>
<feature type="active site" description="Charge relay system" evidence="5">
    <location>
        <position position="525"/>
    </location>
</feature>
<reference evidence="8 9" key="1">
    <citation type="submission" date="2015-02" db="EMBL/GenBank/DDBJ databases">
        <title>Single-cell genomics of uncultivated deep-branching MTB reveals a conserved set of magnetosome genes.</title>
        <authorList>
            <person name="Kolinko S."/>
            <person name="Richter M."/>
            <person name="Glockner F.O."/>
            <person name="Brachmann A."/>
            <person name="Schuler D."/>
        </authorList>
    </citation>
    <scope>NUCLEOTIDE SEQUENCE [LARGE SCALE GENOMIC DNA]</scope>
    <source>
        <strain evidence="8">SKK-01</strain>
    </source>
</reference>
<feature type="active site" description="Charge relay system" evidence="5">
    <location>
        <position position="486"/>
    </location>
</feature>
<dbReference type="InterPro" id="IPR000209">
    <property type="entry name" value="Peptidase_S8/S53_dom"/>
</dbReference>
<accession>A0A0F0CQ18</accession>
<keyword evidence="3 5" id="KW-0378">Hydrolase</keyword>
<dbReference type="PRINTS" id="PR00723">
    <property type="entry name" value="SUBTILISIN"/>
</dbReference>
<dbReference type="CDD" id="cd00306">
    <property type="entry name" value="Peptidases_S8_S53"/>
    <property type="match status" value="1"/>
</dbReference>
<comment type="similarity">
    <text evidence="1 5">Belongs to the peptidase S8 family.</text>
</comment>
<feature type="active site" description="Charge relay system" evidence="5">
    <location>
        <position position="670"/>
    </location>
</feature>
<evidence type="ECO:0000256" key="1">
    <source>
        <dbReference type="ARBA" id="ARBA00011073"/>
    </source>
</evidence>
<dbReference type="Proteomes" id="UP000033428">
    <property type="component" value="Unassembled WGS sequence"/>
</dbReference>
<dbReference type="Gene3D" id="3.40.50.200">
    <property type="entry name" value="Peptidase S8/S53 domain"/>
    <property type="match status" value="1"/>
</dbReference>
<keyword evidence="4 5" id="KW-0720">Serine protease</keyword>
<dbReference type="EC" id="3.4.-.-" evidence="8"/>
<dbReference type="PANTHER" id="PTHR43806:SF11">
    <property type="entry name" value="CEREVISIN-RELATED"/>
    <property type="match status" value="1"/>
</dbReference>
<gene>
    <name evidence="8" type="ORF">OMAG_000788</name>
</gene>
<dbReference type="InterPro" id="IPR050131">
    <property type="entry name" value="Peptidase_S8_subtilisin-like"/>
</dbReference>
<evidence type="ECO:0000256" key="5">
    <source>
        <dbReference type="PROSITE-ProRule" id="PRU01240"/>
    </source>
</evidence>
<evidence type="ECO:0000313" key="9">
    <source>
        <dbReference type="Proteomes" id="UP000033428"/>
    </source>
</evidence>
<dbReference type="AlphaFoldDB" id="A0A0F0CQ18"/>
<evidence type="ECO:0000256" key="6">
    <source>
        <dbReference type="SAM" id="MobiDB-lite"/>
    </source>
</evidence>
<dbReference type="SUPFAM" id="SSF52743">
    <property type="entry name" value="Subtilisin-like"/>
    <property type="match status" value="1"/>
</dbReference>
<proteinExistence type="inferred from homology"/>
<feature type="compositionally biased region" description="Basic and acidic residues" evidence="6">
    <location>
        <begin position="764"/>
        <end position="774"/>
    </location>
</feature>
<comment type="caution">
    <text evidence="8">The sequence shown here is derived from an EMBL/GenBank/DDBJ whole genome shotgun (WGS) entry which is preliminary data.</text>
</comment>
<dbReference type="GO" id="GO:0006508">
    <property type="term" value="P:proteolysis"/>
    <property type="evidence" value="ECO:0007669"/>
    <property type="project" value="UniProtKB-KW"/>
</dbReference>
<protein>
    <submittedName>
        <fullName evidence="8">Peptidase S8 and S53, subtilisin, kexin, sedolisin domain protein</fullName>
        <ecNumber evidence="8">3.4.-.-</ecNumber>
    </submittedName>
</protein>
<feature type="region of interest" description="Disordered" evidence="6">
    <location>
        <begin position="759"/>
        <end position="780"/>
    </location>
</feature>
<name>A0A0F0CQ18_9BACT</name>
<dbReference type="InterPro" id="IPR015500">
    <property type="entry name" value="Peptidase_S8_subtilisin-rel"/>
</dbReference>
<evidence type="ECO:0000256" key="2">
    <source>
        <dbReference type="ARBA" id="ARBA00022670"/>
    </source>
</evidence>
<evidence type="ECO:0000256" key="4">
    <source>
        <dbReference type="ARBA" id="ARBA00022825"/>
    </source>
</evidence>
<organism evidence="8 9">
    <name type="scientific">Candidatus Omnitrophus magneticus</name>
    <dbReference type="NCBI Taxonomy" id="1609969"/>
    <lineage>
        <taxon>Bacteria</taxon>
        <taxon>Pseudomonadati</taxon>
        <taxon>Candidatus Omnitrophota</taxon>
        <taxon>Candidatus Omnitrophus</taxon>
    </lineage>
</organism>
<keyword evidence="2 5" id="KW-0645">Protease</keyword>
<dbReference type="InterPro" id="IPR036852">
    <property type="entry name" value="Peptidase_S8/S53_dom_sf"/>
</dbReference>
<keyword evidence="9" id="KW-1185">Reference proteome</keyword>
<dbReference type="EMBL" id="JYNY01000176">
    <property type="protein sequence ID" value="KJJ85357.1"/>
    <property type="molecule type" value="Genomic_DNA"/>
</dbReference>
<dbReference type="PROSITE" id="PS51892">
    <property type="entry name" value="SUBTILASE"/>
    <property type="match status" value="1"/>
</dbReference>
<dbReference type="GO" id="GO:0004252">
    <property type="term" value="F:serine-type endopeptidase activity"/>
    <property type="evidence" value="ECO:0007669"/>
    <property type="project" value="UniProtKB-UniRule"/>
</dbReference>
<evidence type="ECO:0000256" key="3">
    <source>
        <dbReference type="ARBA" id="ARBA00022801"/>
    </source>
</evidence>
<dbReference type="Pfam" id="PF00082">
    <property type="entry name" value="Peptidase_S8"/>
    <property type="match status" value="1"/>
</dbReference>
<evidence type="ECO:0000259" key="7">
    <source>
        <dbReference type="Pfam" id="PF00082"/>
    </source>
</evidence>
<feature type="domain" description="Peptidase S8/S53" evidence="7">
    <location>
        <begin position="477"/>
        <end position="701"/>
    </location>
</feature>